<dbReference type="OrthoDB" id="6362917at2759"/>
<gene>
    <name evidence="8" type="primary">LOC108735704</name>
</gene>
<organism evidence="7 8">
    <name type="scientific">Agrilus planipennis</name>
    <name type="common">Emerald ash borer</name>
    <name type="synonym">Agrilus marcopoli</name>
    <dbReference type="NCBI Taxonomy" id="224129"/>
    <lineage>
        <taxon>Eukaryota</taxon>
        <taxon>Metazoa</taxon>
        <taxon>Ecdysozoa</taxon>
        <taxon>Arthropoda</taxon>
        <taxon>Hexapoda</taxon>
        <taxon>Insecta</taxon>
        <taxon>Pterygota</taxon>
        <taxon>Neoptera</taxon>
        <taxon>Endopterygota</taxon>
        <taxon>Coleoptera</taxon>
        <taxon>Polyphaga</taxon>
        <taxon>Elateriformia</taxon>
        <taxon>Buprestoidea</taxon>
        <taxon>Buprestidae</taxon>
        <taxon>Agrilinae</taxon>
        <taxon>Agrilus</taxon>
    </lineage>
</organism>
<dbReference type="AlphaFoldDB" id="A0A1W4WH92"/>
<dbReference type="KEGG" id="apln:108735704"/>
<protein>
    <submittedName>
        <fullName evidence="8">Anaphase-promoting complex subunit 15B</fullName>
    </submittedName>
</protein>
<name>A0A1W4WH92_AGRPL</name>
<dbReference type="GeneID" id="108735704"/>
<keyword evidence="4" id="KW-0498">Mitosis</keyword>
<keyword evidence="5" id="KW-0131">Cell cycle</keyword>
<dbReference type="Pfam" id="PF15243">
    <property type="entry name" value="ANAPC15"/>
    <property type="match status" value="1"/>
</dbReference>
<evidence type="ECO:0000256" key="1">
    <source>
        <dbReference type="ARBA" id="ARBA00004906"/>
    </source>
</evidence>
<evidence type="ECO:0000313" key="7">
    <source>
        <dbReference type="Proteomes" id="UP000192223"/>
    </source>
</evidence>
<evidence type="ECO:0000256" key="2">
    <source>
        <dbReference type="ARBA" id="ARBA00009618"/>
    </source>
</evidence>
<proteinExistence type="inferred from homology"/>
<dbReference type="InParanoid" id="A0A1W4WH92"/>
<evidence type="ECO:0000256" key="4">
    <source>
        <dbReference type="ARBA" id="ARBA00022776"/>
    </source>
</evidence>
<feature type="compositionally biased region" description="Acidic residues" evidence="6">
    <location>
        <begin position="62"/>
        <end position="96"/>
    </location>
</feature>
<evidence type="ECO:0000256" key="3">
    <source>
        <dbReference type="ARBA" id="ARBA00022618"/>
    </source>
</evidence>
<dbReference type="PANTHER" id="PTHR22526">
    <property type="entry name" value="ANAPHASE PROMOTING COMPLEX C SUBUNIT 15, PSEUDOGENE-RELATED"/>
    <property type="match status" value="1"/>
</dbReference>
<feature type="region of interest" description="Disordered" evidence="6">
    <location>
        <begin position="47"/>
        <end position="117"/>
    </location>
</feature>
<keyword evidence="7" id="KW-1185">Reference proteome</keyword>
<dbReference type="GO" id="GO:0090266">
    <property type="term" value="P:regulation of mitotic cell cycle spindle assembly checkpoint"/>
    <property type="evidence" value="ECO:0007669"/>
    <property type="project" value="InterPro"/>
</dbReference>
<reference evidence="8" key="1">
    <citation type="submission" date="2025-08" db="UniProtKB">
        <authorList>
            <consortium name="RefSeq"/>
        </authorList>
    </citation>
    <scope>IDENTIFICATION</scope>
    <source>
        <tissue evidence="8">Entire body</tissue>
    </source>
</reference>
<dbReference type="GO" id="GO:0051301">
    <property type="term" value="P:cell division"/>
    <property type="evidence" value="ECO:0007669"/>
    <property type="project" value="UniProtKB-KW"/>
</dbReference>
<sequence>MSIPLFPTLKPKLFDSAWFNVDQPCDDENEVTQLEQEYIAWEEAVGNKYSDITPIGKTSTENMDDEEEEDDEDDNDDDEESETHDEEEEEEIEMDVPYDSNSSVGANIRMVQGNGGT</sequence>
<dbReference type="InterPro" id="IPR026182">
    <property type="entry name" value="ANAPC15"/>
</dbReference>
<dbReference type="STRING" id="224129.A0A1W4WH92"/>
<dbReference type="RefSeq" id="XP_018323299.1">
    <property type="nucleotide sequence ID" value="XM_018467797.2"/>
</dbReference>
<evidence type="ECO:0000256" key="6">
    <source>
        <dbReference type="SAM" id="MobiDB-lite"/>
    </source>
</evidence>
<comment type="pathway">
    <text evidence="1">Protein modification; protein ubiquitination.</text>
</comment>
<dbReference type="GO" id="GO:0005680">
    <property type="term" value="C:anaphase-promoting complex"/>
    <property type="evidence" value="ECO:0007669"/>
    <property type="project" value="InterPro"/>
</dbReference>
<dbReference type="Proteomes" id="UP000192223">
    <property type="component" value="Unplaced"/>
</dbReference>
<evidence type="ECO:0000313" key="8">
    <source>
        <dbReference type="RefSeq" id="XP_018323299.1"/>
    </source>
</evidence>
<evidence type="ECO:0000256" key="5">
    <source>
        <dbReference type="ARBA" id="ARBA00023306"/>
    </source>
</evidence>
<accession>A0A1W4WH92</accession>
<dbReference type="PANTHER" id="PTHR22526:SF2">
    <property type="entry name" value="ANAPHASE PROMOTING COMPLEX C SUBUNIT 15, PSEUDOGENE-RELATED"/>
    <property type="match status" value="1"/>
</dbReference>
<comment type="similarity">
    <text evidence="2">Belongs to the APC15 family.</text>
</comment>
<keyword evidence="3" id="KW-0132">Cell division</keyword>